<feature type="compositionally biased region" description="Polar residues" evidence="1">
    <location>
        <begin position="57"/>
        <end position="66"/>
    </location>
</feature>
<feature type="compositionally biased region" description="Low complexity" evidence="1">
    <location>
        <begin position="80"/>
        <end position="91"/>
    </location>
</feature>
<evidence type="ECO:0000256" key="1">
    <source>
        <dbReference type="SAM" id="MobiDB-lite"/>
    </source>
</evidence>
<organism evidence="2 3">
    <name type="scientific">Purpureocillium lilacinum</name>
    <name type="common">Paecilomyces lilacinus</name>
    <dbReference type="NCBI Taxonomy" id="33203"/>
    <lineage>
        <taxon>Eukaryota</taxon>
        <taxon>Fungi</taxon>
        <taxon>Dikarya</taxon>
        <taxon>Ascomycota</taxon>
        <taxon>Pezizomycotina</taxon>
        <taxon>Sordariomycetes</taxon>
        <taxon>Hypocreomycetidae</taxon>
        <taxon>Hypocreales</taxon>
        <taxon>Ophiocordycipitaceae</taxon>
        <taxon>Purpureocillium</taxon>
    </lineage>
</organism>
<reference evidence="2 3" key="1">
    <citation type="journal article" date="2024" name="Microbiol. Resour. Announc.">
        <title>Genome annotations for the ascomycete fungi Trichoderma harzianum, Trichoderma aggressivum, and Purpureocillium lilacinum.</title>
        <authorList>
            <person name="Beijen E.P.W."/>
            <person name="Ohm R.A."/>
        </authorList>
    </citation>
    <scope>NUCLEOTIDE SEQUENCE [LARGE SCALE GENOMIC DNA]</scope>
    <source>
        <strain evidence="2 3">CBS 150709</strain>
    </source>
</reference>
<evidence type="ECO:0000313" key="2">
    <source>
        <dbReference type="EMBL" id="KAK4091526.1"/>
    </source>
</evidence>
<dbReference type="EMBL" id="JAWRVI010000011">
    <property type="protein sequence ID" value="KAK4091526.1"/>
    <property type="molecule type" value="Genomic_DNA"/>
</dbReference>
<protein>
    <submittedName>
        <fullName evidence="2">Uncharacterized protein</fullName>
    </submittedName>
</protein>
<comment type="caution">
    <text evidence="2">The sequence shown here is derived from an EMBL/GenBank/DDBJ whole genome shotgun (WGS) entry which is preliminary data.</text>
</comment>
<sequence length="150" mass="15509">MPAFSGDRNVRCRLRWDPQLLSAWNATLFAARLSMPGPPGGDSIAALARSPRGLRSQIATADSINKANRGGGPRGRNDEGGTLPAGPAAGPRDNAVSPAPLACRAPSHLAARNFSRVPSPHGEAGVPLTPFARAFPSSHAVTGATFQRPS</sequence>
<name>A0ABR0C564_PURLI</name>
<accession>A0ABR0C564</accession>
<keyword evidence="3" id="KW-1185">Reference proteome</keyword>
<evidence type="ECO:0000313" key="3">
    <source>
        <dbReference type="Proteomes" id="UP001287286"/>
    </source>
</evidence>
<proteinExistence type="predicted"/>
<dbReference type="Proteomes" id="UP001287286">
    <property type="component" value="Unassembled WGS sequence"/>
</dbReference>
<feature type="region of interest" description="Disordered" evidence="1">
    <location>
        <begin position="40"/>
        <end position="100"/>
    </location>
</feature>
<gene>
    <name evidence="2" type="ORF">Purlil1_3956</name>
</gene>